<reference evidence="3 4" key="1">
    <citation type="journal article" date="2002" name="Science">
        <title>The genome sequence of the malaria mosquito Anopheles gambiae.</title>
        <authorList>
            <person name="Holt R.A."/>
            <person name="Subramanian G.M."/>
            <person name="Halpern A."/>
            <person name="Sutton G.G."/>
            <person name="Charlab R."/>
            <person name="Nusskern D.R."/>
            <person name="Wincker P."/>
            <person name="Clark A.G."/>
            <person name="Ribeiro J.M."/>
            <person name="Wides R."/>
            <person name="Salzberg S.L."/>
            <person name="Loftus B."/>
            <person name="Yandell M."/>
            <person name="Majoros W.H."/>
            <person name="Rusch D.B."/>
            <person name="Lai Z."/>
            <person name="Kraft C.L."/>
            <person name="Abril J.F."/>
            <person name="Anthouard V."/>
            <person name="Arensburger P."/>
            <person name="Atkinson P.W."/>
            <person name="Baden H."/>
            <person name="de Berardinis V."/>
            <person name="Baldwin D."/>
            <person name="Benes V."/>
            <person name="Biedler J."/>
            <person name="Blass C."/>
            <person name="Bolanos R."/>
            <person name="Boscus D."/>
            <person name="Barnstead M."/>
            <person name="Cai S."/>
            <person name="Center A."/>
            <person name="Chaturverdi K."/>
            <person name="Christophides G.K."/>
            <person name="Chrystal M.A."/>
            <person name="Clamp M."/>
            <person name="Cravchik A."/>
            <person name="Curwen V."/>
            <person name="Dana A."/>
            <person name="Delcher A."/>
            <person name="Dew I."/>
            <person name="Evans C.A."/>
            <person name="Flanigan M."/>
            <person name="Grundschober-Freimoser A."/>
            <person name="Friedli L."/>
            <person name="Gu Z."/>
            <person name="Guan P."/>
            <person name="Guigo R."/>
            <person name="Hillenmeyer M.E."/>
            <person name="Hladun S.L."/>
            <person name="Hogan J.R."/>
            <person name="Hong Y.S."/>
            <person name="Hoover J."/>
            <person name="Jaillon O."/>
            <person name="Ke Z."/>
            <person name="Kodira C."/>
            <person name="Kokoza E."/>
            <person name="Koutsos A."/>
            <person name="Letunic I."/>
            <person name="Levitsky A."/>
            <person name="Liang Y."/>
            <person name="Lin J.J."/>
            <person name="Lobo N.F."/>
            <person name="Lopez J.R."/>
            <person name="Malek J.A."/>
            <person name="McIntosh T.C."/>
            <person name="Meister S."/>
            <person name="Miller J."/>
            <person name="Mobarry C."/>
            <person name="Mongin E."/>
            <person name="Murphy S.D."/>
            <person name="O'Brochta D.A."/>
            <person name="Pfannkoch C."/>
            <person name="Qi R."/>
            <person name="Regier M.A."/>
            <person name="Remington K."/>
            <person name="Shao H."/>
            <person name="Sharakhova M.V."/>
            <person name="Sitter C.D."/>
            <person name="Shetty J."/>
            <person name="Smith T.J."/>
            <person name="Strong R."/>
            <person name="Sun J."/>
            <person name="Thomasova D."/>
            <person name="Ton L.Q."/>
            <person name="Topalis P."/>
            <person name="Tu Z."/>
            <person name="Unger M.F."/>
            <person name="Walenz B."/>
            <person name="Wang A."/>
            <person name="Wang J."/>
            <person name="Wang M."/>
            <person name="Wang X."/>
            <person name="Woodford K.J."/>
            <person name="Wortman J.R."/>
            <person name="Wu M."/>
            <person name="Yao A."/>
            <person name="Zdobnov E.M."/>
            <person name="Zhang H."/>
            <person name="Zhao Q."/>
            <person name="Zhao S."/>
            <person name="Zhu S.C."/>
            <person name="Zhimulev I."/>
            <person name="Coluzzi M."/>
            <person name="della Torre A."/>
            <person name="Roth C.W."/>
            <person name="Louis C."/>
            <person name="Kalush F."/>
            <person name="Mural R.J."/>
            <person name="Myers E.W."/>
            <person name="Adams M.D."/>
            <person name="Smith H.O."/>
            <person name="Broder S."/>
            <person name="Gardner M.J."/>
            <person name="Fraser C.M."/>
            <person name="Birney E."/>
            <person name="Bork P."/>
            <person name="Brey P.T."/>
            <person name="Venter J.C."/>
            <person name="Weissenbach J."/>
            <person name="Kafatos F.C."/>
            <person name="Collins F.H."/>
            <person name="Hoffman S.L."/>
        </authorList>
    </citation>
    <scope>NUCLEOTIDE SEQUENCE [LARGE SCALE GENOMIC DNA]</scope>
    <source>
        <strain evidence="3 4">PEST</strain>
    </source>
</reference>
<dbReference type="GO" id="GO:0006281">
    <property type="term" value="P:DNA repair"/>
    <property type="evidence" value="ECO:0007669"/>
    <property type="project" value="InterPro"/>
</dbReference>
<sequence>MAIVKDSATFFQHGNSAQFDYVLKLYPKALKLKAETRGNGKKADKLLRLEKWYQNELPKLIKTRGRDAHLLHEELVQTMEWKQTRGKFYPQLSYLIKINTPRAVVMETKKAFRKLPNLEQALNALSNLKGVGITMASALLAAAAPDETMAIVKDSATFFQHGNSAQFDYVLKLYPKALKLKAETRGNGKKADKLLRLEKWYQNELPKLIKTRGRDAHLLHEELVQTMEWKQTRGKFYPQLSYLIKINTPRAVVMETKKAFRKLPNLEQALNALSNLKGVGITMASALLAAAAPESAPFMADECLMAIPDIEGIDYTTKEYLKFVTHIQQTMERLNLEEESNGAAEESAGEKKDSATNGGGGGGGTAEAVAADGEGSESAAKEPAGKEGKGDATENGASDKTGPKPKKWSAHSVELALWTHYVVSDLQPELLGGMPGNGNGVAADAEADAAQNGISKEEGGEDEDDDEVADEEEVDGDNGIVEDEGNTNDENSRTAMVESSESESNEAAAAGGVVSNGKSTPGSSGSAQEDEEKLLDAEDTSKDATDNSSTAEAAAVTMTELTNNGTSVTEQVQTTAAAANTQVTPLVNDCTKASGESLGDSAVAGKDALSTTSPVADSTEPDTPISTDSSSNGSNKRPLCCDDNGEDTPELSAPKLIKL</sequence>
<dbReference type="InterPro" id="IPR003583">
    <property type="entry name" value="Hlx-hairpin-Hlx_DNA-bd_motif"/>
</dbReference>
<dbReference type="GO" id="GO:0003677">
    <property type="term" value="F:DNA binding"/>
    <property type="evidence" value="ECO:0007669"/>
    <property type="project" value="InterPro"/>
</dbReference>
<dbReference type="Proteomes" id="UP000007062">
    <property type="component" value="Chromosome 2R"/>
</dbReference>
<proteinExistence type="predicted"/>
<evidence type="ECO:0000313" key="4">
    <source>
        <dbReference type="Proteomes" id="UP000007062"/>
    </source>
</evidence>
<protein>
    <recommendedName>
        <fullName evidence="2">Helix-hairpin-helix DNA-binding motif class 1 domain-containing protein</fullName>
    </recommendedName>
</protein>
<accession>A0A453Z0L1</accession>
<dbReference type="VEuPathDB" id="VectorBase:AGAP029662"/>
<feature type="region of interest" description="Disordered" evidence="1">
    <location>
        <begin position="590"/>
        <end position="659"/>
    </location>
</feature>
<name>A0A453Z0L1_ANOGA</name>
<feature type="compositionally biased region" description="Low complexity" evidence="1">
    <location>
        <begin position="505"/>
        <end position="517"/>
    </location>
</feature>
<feature type="region of interest" description="Disordered" evidence="1">
    <location>
        <begin position="336"/>
        <end position="407"/>
    </location>
</feature>
<evidence type="ECO:0000313" key="3">
    <source>
        <dbReference type="EnsemblMetazoa" id="AGAP029662-PA"/>
    </source>
</evidence>
<reference evidence="3" key="3">
    <citation type="submission" date="2020-05" db="UniProtKB">
        <authorList>
            <consortium name="EnsemblMetazoa"/>
        </authorList>
    </citation>
    <scope>IDENTIFICATION</scope>
    <source>
        <strain evidence="3">PEST</strain>
    </source>
</reference>
<feature type="domain" description="Helix-hairpin-helix DNA-binding motif class 1" evidence="2">
    <location>
        <begin position="271"/>
        <end position="290"/>
    </location>
</feature>
<feature type="domain" description="Helix-hairpin-helix DNA-binding motif class 1" evidence="2">
    <location>
        <begin position="123"/>
        <end position="142"/>
    </location>
</feature>
<feature type="compositionally biased region" description="Polar residues" evidence="1">
    <location>
        <begin position="624"/>
        <end position="635"/>
    </location>
</feature>
<dbReference type="VEuPathDB" id="VectorBase:AGAMI1_009738"/>
<dbReference type="EnsemblMetazoa" id="AGAP029662-RA">
    <property type="protein sequence ID" value="AGAP029662-PA"/>
    <property type="gene ID" value="AGAP029662"/>
</dbReference>
<feature type="compositionally biased region" description="Basic and acidic residues" evidence="1">
    <location>
        <begin position="534"/>
        <end position="545"/>
    </location>
</feature>
<evidence type="ECO:0000256" key="1">
    <source>
        <dbReference type="SAM" id="MobiDB-lite"/>
    </source>
</evidence>
<organism evidence="3 4">
    <name type="scientific">Anopheles gambiae</name>
    <name type="common">African malaria mosquito</name>
    <dbReference type="NCBI Taxonomy" id="7165"/>
    <lineage>
        <taxon>Eukaryota</taxon>
        <taxon>Metazoa</taxon>
        <taxon>Ecdysozoa</taxon>
        <taxon>Arthropoda</taxon>
        <taxon>Hexapoda</taxon>
        <taxon>Insecta</taxon>
        <taxon>Pterygota</taxon>
        <taxon>Neoptera</taxon>
        <taxon>Endopterygota</taxon>
        <taxon>Diptera</taxon>
        <taxon>Nematocera</taxon>
        <taxon>Culicoidea</taxon>
        <taxon>Culicidae</taxon>
        <taxon>Anophelinae</taxon>
        <taxon>Anopheles</taxon>
    </lineage>
</organism>
<dbReference type="SMART" id="SM00278">
    <property type="entry name" value="HhH1"/>
    <property type="match status" value="2"/>
</dbReference>
<feature type="compositionally biased region" description="Basic and acidic residues" evidence="1">
    <location>
        <begin position="379"/>
        <end position="392"/>
    </location>
</feature>
<feature type="compositionally biased region" description="Polar residues" evidence="1">
    <location>
        <begin position="518"/>
        <end position="527"/>
    </location>
</feature>
<dbReference type="EMBL" id="AAAB01008898">
    <property type="status" value="NOT_ANNOTATED_CDS"/>
    <property type="molecule type" value="Genomic_DNA"/>
</dbReference>
<keyword evidence="4" id="KW-1185">Reference proteome</keyword>
<dbReference type="InParanoid" id="A0A453Z0L1"/>
<feature type="region of interest" description="Disordered" evidence="1">
    <location>
        <begin position="452"/>
        <end position="573"/>
    </location>
</feature>
<dbReference type="AlphaFoldDB" id="A0A453Z0L1"/>
<dbReference type="PANTHER" id="PTHR21521">
    <property type="entry name" value="AMUN, ISOFORM A"/>
    <property type="match status" value="1"/>
</dbReference>
<evidence type="ECO:0000259" key="2">
    <source>
        <dbReference type="SMART" id="SM00278"/>
    </source>
</evidence>
<dbReference type="PANTHER" id="PTHR21521:SF0">
    <property type="entry name" value="AMUN, ISOFORM A"/>
    <property type="match status" value="1"/>
</dbReference>
<feature type="compositionally biased region" description="Acidic residues" evidence="1">
    <location>
        <begin position="459"/>
        <end position="487"/>
    </location>
</feature>
<reference evidence="3 4" key="2">
    <citation type="journal article" date="2004" name="Trends Parasitol.">
        <title>The Anopheles gambiae genome: an update.</title>
        <authorList>
            <person name="Mongin E."/>
            <person name="Louis C."/>
            <person name="Holt R.A."/>
            <person name="Birney E."/>
            <person name="Collins F.H."/>
        </authorList>
    </citation>
    <scope>NUCLEOTIDE SEQUENCE [LARGE SCALE GENOMIC DNA]</scope>
    <source>
        <strain evidence="3 4">PEST</strain>
    </source>
</reference>